<sequence>MIIEPEKPLIEFPAAIWNFALSLFAGEKHAIGFFKRWYRRYWVAPRKKMMDMQPKNSAALLRVGNEQNAPISAGCAANWSRILIRISVYSQL</sequence>
<dbReference type="EMBL" id="MBQG01000111">
    <property type="protein sequence ID" value="OHX50571.1"/>
    <property type="molecule type" value="Genomic_DNA"/>
</dbReference>
<gene>
    <name evidence="1" type="ORF">BB776_03900</name>
</gene>
<evidence type="ECO:0000313" key="2">
    <source>
        <dbReference type="Proteomes" id="UP000242153"/>
    </source>
</evidence>
<keyword evidence="2" id="KW-1185">Reference proteome</keyword>
<evidence type="ECO:0000313" key="1">
    <source>
        <dbReference type="EMBL" id="OHX50571.1"/>
    </source>
</evidence>
<protein>
    <submittedName>
        <fullName evidence="1">Uncharacterized protein</fullName>
    </submittedName>
</protein>
<dbReference type="Proteomes" id="UP000242153">
    <property type="component" value="Unassembled WGS sequence"/>
</dbReference>
<accession>A0ABX3CYH5</accession>
<comment type="caution">
    <text evidence="1">The sequence shown here is derived from an EMBL/GenBank/DDBJ whole genome shotgun (WGS) entry which is preliminary data.</text>
</comment>
<organism evidence="1 2">
    <name type="scientific">Planococcus salinarum</name>
    <dbReference type="NCBI Taxonomy" id="622695"/>
    <lineage>
        <taxon>Bacteria</taxon>
        <taxon>Bacillati</taxon>
        <taxon>Bacillota</taxon>
        <taxon>Bacilli</taxon>
        <taxon>Bacillales</taxon>
        <taxon>Caryophanaceae</taxon>
        <taxon>Planococcus</taxon>
    </lineage>
</organism>
<reference evidence="1" key="1">
    <citation type="submission" date="2016-07" db="EMBL/GenBank/DDBJ databases">
        <title>Draft genome Planococcus salivarum.</title>
        <authorList>
            <person name="See-Too W.S."/>
        </authorList>
    </citation>
    <scope>NUCLEOTIDE SEQUENCE [LARGE SCALE GENOMIC DNA]</scope>
    <source>
        <strain evidence="1">DSM 23820</strain>
    </source>
</reference>
<name>A0ABX3CYH5_9BACL</name>
<proteinExistence type="predicted"/>